<feature type="region of interest" description="Disordered" evidence="1">
    <location>
        <begin position="1"/>
        <end position="30"/>
    </location>
</feature>
<sequence>MHPDSLTDEKQQLGTWARHGGTVDGTGLGSDRQPWKLLKKQLMLLELQRANPQRAPLQFDKELLFLVTNQLRSIS</sequence>
<gene>
    <name evidence="2" type="ORF">I79_015941</name>
</gene>
<name>G3HY16_CRIGR</name>
<evidence type="ECO:0000313" key="3">
    <source>
        <dbReference type="Proteomes" id="UP000001075"/>
    </source>
</evidence>
<organism evidence="2 3">
    <name type="scientific">Cricetulus griseus</name>
    <name type="common">Chinese hamster</name>
    <name type="synonym">Cricetulus barabensis griseus</name>
    <dbReference type="NCBI Taxonomy" id="10029"/>
    <lineage>
        <taxon>Eukaryota</taxon>
        <taxon>Metazoa</taxon>
        <taxon>Chordata</taxon>
        <taxon>Craniata</taxon>
        <taxon>Vertebrata</taxon>
        <taxon>Euteleostomi</taxon>
        <taxon>Mammalia</taxon>
        <taxon>Eutheria</taxon>
        <taxon>Euarchontoglires</taxon>
        <taxon>Glires</taxon>
        <taxon>Rodentia</taxon>
        <taxon>Myomorpha</taxon>
        <taxon>Muroidea</taxon>
        <taxon>Cricetidae</taxon>
        <taxon>Cricetinae</taxon>
        <taxon>Cricetulus</taxon>
    </lineage>
</organism>
<dbReference type="EMBL" id="JH000899">
    <property type="protein sequence ID" value="EGW12165.1"/>
    <property type="molecule type" value="Genomic_DNA"/>
</dbReference>
<reference evidence="3" key="1">
    <citation type="journal article" date="2011" name="Nat. Biotechnol.">
        <title>The genomic sequence of the Chinese hamster ovary (CHO)-K1 cell line.</title>
        <authorList>
            <person name="Xu X."/>
            <person name="Nagarajan H."/>
            <person name="Lewis N.E."/>
            <person name="Pan S."/>
            <person name="Cai Z."/>
            <person name="Liu X."/>
            <person name="Chen W."/>
            <person name="Xie M."/>
            <person name="Wang W."/>
            <person name="Hammond S."/>
            <person name="Andersen M.R."/>
            <person name="Neff N."/>
            <person name="Passarelli B."/>
            <person name="Koh W."/>
            <person name="Fan H.C."/>
            <person name="Wang J."/>
            <person name="Gui Y."/>
            <person name="Lee K.H."/>
            <person name="Betenbaugh M.J."/>
            <person name="Quake S.R."/>
            <person name="Famili I."/>
            <person name="Palsson B.O."/>
            <person name="Wang J."/>
        </authorList>
    </citation>
    <scope>NUCLEOTIDE SEQUENCE [LARGE SCALE GENOMIC DNA]</scope>
    <source>
        <strain evidence="3">CHO K1 cell line</strain>
    </source>
</reference>
<protein>
    <submittedName>
        <fullName evidence="2">Uncharacterized protein</fullName>
    </submittedName>
</protein>
<evidence type="ECO:0000313" key="2">
    <source>
        <dbReference type="EMBL" id="EGW12165.1"/>
    </source>
</evidence>
<proteinExistence type="predicted"/>
<feature type="compositionally biased region" description="Basic and acidic residues" evidence="1">
    <location>
        <begin position="1"/>
        <end position="11"/>
    </location>
</feature>
<evidence type="ECO:0000256" key="1">
    <source>
        <dbReference type="SAM" id="MobiDB-lite"/>
    </source>
</evidence>
<dbReference type="AlphaFoldDB" id="G3HY16"/>
<dbReference type="InParanoid" id="G3HY16"/>
<accession>G3HY16</accession>
<dbReference type="Proteomes" id="UP000001075">
    <property type="component" value="Unassembled WGS sequence"/>
</dbReference>